<protein>
    <recommendedName>
        <fullName evidence="4">K Homology domain-containing protein</fullName>
    </recommendedName>
</protein>
<evidence type="ECO:0000313" key="6">
    <source>
        <dbReference type="Proteomes" id="UP000694388"/>
    </source>
</evidence>
<proteinExistence type="predicted"/>
<name>A0A8C4NK89_EPTBU</name>
<evidence type="ECO:0000256" key="3">
    <source>
        <dbReference type="PROSITE-ProRule" id="PRU00117"/>
    </source>
</evidence>
<dbReference type="InterPro" id="IPR036612">
    <property type="entry name" value="KH_dom_type_1_sf"/>
</dbReference>
<dbReference type="Pfam" id="PF00013">
    <property type="entry name" value="KH_1"/>
    <property type="match status" value="2"/>
</dbReference>
<dbReference type="Gene3D" id="3.30.1370.10">
    <property type="entry name" value="K Homology domain, type 1"/>
    <property type="match status" value="2"/>
</dbReference>
<comment type="subunit">
    <text evidence="2">Interacts with PTBP2; the interaction is direct.</text>
</comment>
<feature type="domain" description="K Homology" evidence="4">
    <location>
        <begin position="18"/>
        <end position="104"/>
    </location>
</feature>
<evidence type="ECO:0000259" key="4">
    <source>
        <dbReference type="SMART" id="SM00322"/>
    </source>
</evidence>
<dbReference type="OMA" id="MDYQEAT"/>
<dbReference type="SUPFAM" id="SSF54791">
    <property type="entry name" value="Eukaryotic type KH-domain (KH-domain type I)"/>
    <property type="match status" value="2"/>
</dbReference>
<dbReference type="GeneTree" id="ENSGT00940000161740"/>
<evidence type="ECO:0000313" key="5">
    <source>
        <dbReference type="Ensembl" id="ENSEBUP00000007282.1"/>
    </source>
</evidence>
<dbReference type="PROSITE" id="PS50084">
    <property type="entry name" value="KH_TYPE_1"/>
    <property type="match status" value="2"/>
</dbReference>
<dbReference type="Proteomes" id="UP000694388">
    <property type="component" value="Unplaced"/>
</dbReference>
<dbReference type="InterPro" id="IPR004088">
    <property type="entry name" value="KH_dom_type_1"/>
</dbReference>
<dbReference type="GO" id="GO:0003723">
    <property type="term" value="F:RNA binding"/>
    <property type="evidence" value="ECO:0007669"/>
    <property type="project" value="UniProtKB-UniRule"/>
</dbReference>
<dbReference type="Ensembl" id="ENSEBUT00000007759.1">
    <property type="protein sequence ID" value="ENSEBUP00000007282.1"/>
    <property type="gene ID" value="ENSEBUG00000004758.1"/>
</dbReference>
<reference evidence="5" key="2">
    <citation type="submission" date="2025-09" db="UniProtKB">
        <authorList>
            <consortium name="Ensembl"/>
        </authorList>
    </citation>
    <scope>IDENTIFICATION</scope>
</reference>
<accession>A0A8C4NK89</accession>
<sequence length="304" mass="32397">MGGGGGLRVFKRLDTNGSHFSLKVLIPNFAVGPIMGKGGETITQLQRDTQTNIKLSKAHEYFPGKGACLLIVCPFSNPAFVFSQVTGTEKQMHHCVHRIIDKVLEHPDSGSCLSISYGSMSLPATNSMSTTPSLPATDAVVQPMLIQAGFRGRDLQAASDAVGTLVNLGYSPTTLGLDWNLSIAAGAAVAAAVNDQEANAEEAETAASLETLRSDEVPADATSIEMAVPESIVGVIMGKGGRTLMDYQEATGTRIQLSRKGEFMPGTQNRRVTVWGPASARKVAEFLIKRRVAIEKYMRAASDR</sequence>
<keyword evidence="1" id="KW-0677">Repeat</keyword>
<dbReference type="SMART" id="SM00322">
    <property type="entry name" value="KH"/>
    <property type="match status" value="2"/>
</dbReference>
<dbReference type="CDD" id="cd09031">
    <property type="entry name" value="KH-I_NOVA_rpt3"/>
    <property type="match status" value="1"/>
</dbReference>
<dbReference type="AlphaFoldDB" id="A0A8C4NK89"/>
<keyword evidence="3" id="KW-0694">RNA-binding</keyword>
<dbReference type="PANTHER" id="PTHR10288">
    <property type="entry name" value="KH DOMAIN CONTAINING RNA BINDING PROTEIN"/>
    <property type="match status" value="1"/>
</dbReference>
<evidence type="ECO:0000256" key="1">
    <source>
        <dbReference type="ARBA" id="ARBA00022737"/>
    </source>
</evidence>
<dbReference type="InterPro" id="IPR004087">
    <property type="entry name" value="KH_dom"/>
</dbReference>
<reference evidence="5" key="1">
    <citation type="submission" date="2025-08" db="UniProtKB">
        <authorList>
            <consortium name="Ensembl"/>
        </authorList>
    </citation>
    <scope>IDENTIFICATION</scope>
</reference>
<evidence type="ECO:0000256" key="2">
    <source>
        <dbReference type="ARBA" id="ARBA00034798"/>
    </source>
</evidence>
<organism evidence="5 6">
    <name type="scientific">Eptatretus burgeri</name>
    <name type="common">Inshore hagfish</name>
    <dbReference type="NCBI Taxonomy" id="7764"/>
    <lineage>
        <taxon>Eukaryota</taxon>
        <taxon>Metazoa</taxon>
        <taxon>Chordata</taxon>
        <taxon>Craniata</taxon>
        <taxon>Vertebrata</taxon>
        <taxon>Cyclostomata</taxon>
        <taxon>Myxini</taxon>
        <taxon>Myxiniformes</taxon>
        <taxon>Myxinidae</taxon>
        <taxon>Eptatretinae</taxon>
        <taxon>Eptatretus</taxon>
    </lineage>
</organism>
<keyword evidence="6" id="KW-1185">Reference proteome</keyword>
<feature type="domain" description="K Homology" evidence="4">
    <location>
        <begin position="220"/>
        <end position="293"/>
    </location>
</feature>
<dbReference type="InterPro" id="IPR047274">
    <property type="entry name" value="KH-I_NOVA_rpt3"/>
</dbReference>